<keyword evidence="3 7" id="KW-0808">Transferase</keyword>
<dbReference type="EC" id="2.3.1.191" evidence="7"/>
<name>A0A377JNV0_9HELI</name>
<accession>A0A377JNV0</accession>
<keyword evidence="6 7" id="KW-0012">Acyltransferase</keyword>
<dbReference type="GO" id="GO:0103118">
    <property type="term" value="F:UDP-3-O-[(3R)-3-hydroxyacyl]-glucosamine N-acyltransferase activity"/>
    <property type="evidence" value="ECO:0007669"/>
    <property type="project" value="UniProtKB-EC"/>
</dbReference>
<comment type="similarity">
    <text evidence="7">Belongs to the transferase hexapeptide repeat family. LpxD subfamily.</text>
</comment>
<dbReference type="NCBIfam" id="TIGR01853">
    <property type="entry name" value="lipid_A_lpxD"/>
    <property type="match status" value="1"/>
</dbReference>
<dbReference type="GO" id="GO:0009245">
    <property type="term" value="P:lipid A biosynthetic process"/>
    <property type="evidence" value="ECO:0007669"/>
    <property type="project" value="UniProtKB-UniRule"/>
</dbReference>
<evidence type="ECO:0000256" key="1">
    <source>
        <dbReference type="ARBA" id="ARBA00022516"/>
    </source>
</evidence>
<dbReference type="SUPFAM" id="SSF51161">
    <property type="entry name" value="Trimeric LpxA-like enzymes"/>
    <property type="match status" value="1"/>
</dbReference>
<comment type="subunit">
    <text evidence="7">Homotrimer.</text>
</comment>
<comment type="function">
    <text evidence="7">Catalyzes the N-acylation of UDP-3-O-acylglucosamine using 3-hydroxyacyl-ACP as the acyl donor. Is involved in the biosynthesis of lipid A, a phosphorylated glycolipid that anchors the lipopolysaccharide to the outer membrane of the cell.</text>
</comment>
<sequence>MLLSQAINTAFKGYLTLQNTIQDDFELSGIAPLESATPTQISYIDQDKYISSLADSQAGAVLIRKELESQVPSHIQPLIVANPHLAFALLSHLFASSDFSQQTQGSIHPSVKLAPNVSIGENSSIGQDSSLMPGVVVGDNVRIGKNCKIYPNVVIYGNTHIGDNVIIHAGSIIGCDGFGYAHTDKGEHIKITHNGRVVIEDDVEIGANNTIDRAVFGETIIKKGAKIDNLVQIGHNCVIGEHSILVSQVGLAGSTTTGRNVIFGGQAGTGGHIHIGDFVQVAGRGAVGKNLPANTKWGGHPLMELDEWMKFYVSLRRMLKKSTPR</sequence>
<dbReference type="NCBIfam" id="NF002060">
    <property type="entry name" value="PRK00892.1"/>
    <property type="match status" value="1"/>
</dbReference>
<reference evidence="9 10" key="1">
    <citation type="submission" date="2018-06" db="EMBL/GenBank/DDBJ databases">
        <authorList>
            <consortium name="Pathogen Informatics"/>
            <person name="Doyle S."/>
        </authorList>
    </citation>
    <scope>NUCLEOTIDE SEQUENCE [LARGE SCALE GENOMIC DNA]</scope>
    <source>
        <strain evidence="9 10">NCTC12221</strain>
    </source>
</reference>
<evidence type="ECO:0000313" key="10">
    <source>
        <dbReference type="Proteomes" id="UP000255335"/>
    </source>
</evidence>
<evidence type="ECO:0000259" key="8">
    <source>
        <dbReference type="Pfam" id="PF04613"/>
    </source>
</evidence>
<protein>
    <recommendedName>
        <fullName evidence="7">UDP-3-O-acylglucosamine N-acyltransferase</fullName>
        <ecNumber evidence="7">2.3.1.191</ecNumber>
    </recommendedName>
</protein>
<feature type="domain" description="UDP-3-O-[3-hydroxymyristoyl] glucosamine N-acyltransferase non-repeat region" evidence="8">
    <location>
        <begin position="24"/>
        <end position="93"/>
    </location>
</feature>
<dbReference type="EMBL" id="UGHZ01000001">
    <property type="protein sequence ID" value="STP08705.1"/>
    <property type="molecule type" value="Genomic_DNA"/>
</dbReference>
<evidence type="ECO:0000256" key="5">
    <source>
        <dbReference type="ARBA" id="ARBA00023098"/>
    </source>
</evidence>
<dbReference type="Gene3D" id="2.160.10.10">
    <property type="entry name" value="Hexapeptide repeat proteins"/>
    <property type="match status" value="1"/>
</dbReference>
<keyword evidence="2 7" id="KW-0441">Lipid A biosynthesis</keyword>
<dbReference type="GO" id="GO:0016020">
    <property type="term" value="C:membrane"/>
    <property type="evidence" value="ECO:0007669"/>
    <property type="project" value="GOC"/>
</dbReference>
<dbReference type="PANTHER" id="PTHR43378:SF2">
    <property type="entry name" value="UDP-3-O-ACYLGLUCOSAMINE N-ACYLTRANSFERASE 1, MITOCHONDRIAL-RELATED"/>
    <property type="match status" value="1"/>
</dbReference>
<dbReference type="HAMAP" id="MF_00523">
    <property type="entry name" value="LpxD"/>
    <property type="match status" value="1"/>
</dbReference>
<evidence type="ECO:0000256" key="3">
    <source>
        <dbReference type="ARBA" id="ARBA00022679"/>
    </source>
</evidence>
<dbReference type="Gene3D" id="3.40.1390.10">
    <property type="entry name" value="MurE/MurF, N-terminal domain"/>
    <property type="match status" value="1"/>
</dbReference>
<comment type="catalytic activity">
    <reaction evidence="7">
        <text>a UDP-3-O-[(3R)-3-hydroxyacyl]-alpha-D-glucosamine + a (3R)-hydroxyacyl-[ACP] = a UDP-2-N,3-O-bis[(3R)-3-hydroxyacyl]-alpha-D-glucosamine + holo-[ACP] + H(+)</text>
        <dbReference type="Rhea" id="RHEA:53836"/>
        <dbReference type="Rhea" id="RHEA-COMP:9685"/>
        <dbReference type="Rhea" id="RHEA-COMP:9945"/>
        <dbReference type="ChEBI" id="CHEBI:15378"/>
        <dbReference type="ChEBI" id="CHEBI:64479"/>
        <dbReference type="ChEBI" id="CHEBI:78827"/>
        <dbReference type="ChEBI" id="CHEBI:137740"/>
        <dbReference type="ChEBI" id="CHEBI:137748"/>
        <dbReference type="EC" id="2.3.1.191"/>
    </reaction>
</comment>
<dbReference type="InterPro" id="IPR001451">
    <property type="entry name" value="Hexapep"/>
</dbReference>
<dbReference type="InterPro" id="IPR011004">
    <property type="entry name" value="Trimer_LpxA-like_sf"/>
</dbReference>
<dbReference type="GO" id="GO:0016410">
    <property type="term" value="F:N-acyltransferase activity"/>
    <property type="evidence" value="ECO:0007669"/>
    <property type="project" value="InterPro"/>
</dbReference>
<dbReference type="Proteomes" id="UP000255335">
    <property type="component" value="Unassembled WGS sequence"/>
</dbReference>
<evidence type="ECO:0000256" key="7">
    <source>
        <dbReference type="HAMAP-Rule" id="MF_00523"/>
    </source>
</evidence>
<keyword evidence="1 7" id="KW-0444">Lipid biosynthesis</keyword>
<keyword evidence="5 7" id="KW-0443">Lipid metabolism</keyword>
<evidence type="ECO:0000256" key="4">
    <source>
        <dbReference type="ARBA" id="ARBA00022737"/>
    </source>
</evidence>
<evidence type="ECO:0000256" key="6">
    <source>
        <dbReference type="ARBA" id="ARBA00023315"/>
    </source>
</evidence>
<dbReference type="AlphaFoldDB" id="A0A377JNV0"/>
<dbReference type="Pfam" id="PF04613">
    <property type="entry name" value="LpxD"/>
    <property type="match status" value="1"/>
</dbReference>
<comment type="pathway">
    <text evidence="7">Bacterial outer membrane biogenesis; LPS lipid A biosynthesis.</text>
</comment>
<dbReference type="UniPathway" id="UPA00973"/>
<dbReference type="InterPro" id="IPR020573">
    <property type="entry name" value="UDP_GlcNAc_AcTrfase_non-rep"/>
</dbReference>
<keyword evidence="4 7" id="KW-0677">Repeat</keyword>
<proteinExistence type="inferred from homology"/>
<dbReference type="InterPro" id="IPR007691">
    <property type="entry name" value="LpxD"/>
</dbReference>
<organism evidence="9 10">
    <name type="scientific">Helicobacter cinaedi</name>
    <dbReference type="NCBI Taxonomy" id="213"/>
    <lineage>
        <taxon>Bacteria</taxon>
        <taxon>Pseudomonadati</taxon>
        <taxon>Campylobacterota</taxon>
        <taxon>Epsilonproteobacteria</taxon>
        <taxon>Campylobacterales</taxon>
        <taxon>Helicobacteraceae</taxon>
        <taxon>Helicobacter</taxon>
    </lineage>
</organism>
<evidence type="ECO:0000313" key="9">
    <source>
        <dbReference type="EMBL" id="STP08705.1"/>
    </source>
</evidence>
<dbReference type="Pfam" id="PF00132">
    <property type="entry name" value="Hexapep"/>
    <property type="match status" value="2"/>
</dbReference>
<feature type="active site" description="Proton acceptor" evidence="7">
    <location>
        <position position="235"/>
    </location>
</feature>
<dbReference type="RefSeq" id="WP_115025553.1">
    <property type="nucleotide sequence ID" value="NZ_UGHZ01000001.1"/>
</dbReference>
<dbReference type="PANTHER" id="PTHR43378">
    <property type="entry name" value="UDP-3-O-ACYLGLUCOSAMINE N-ACYLTRANSFERASE"/>
    <property type="match status" value="1"/>
</dbReference>
<gene>
    <name evidence="7 9" type="primary">lpxD</name>
    <name evidence="9" type="ORF">NCTC12221_00118</name>
</gene>
<evidence type="ECO:0000256" key="2">
    <source>
        <dbReference type="ARBA" id="ARBA00022556"/>
    </source>
</evidence>
<dbReference type="CDD" id="cd03352">
    <property type="entry name" value="LbH_LpxD"/>
    <property type="match status" value="1"/>
</dbReference>